<evidence type="ECO:0000313" key="3">
    <source>
        <dbReference type="EMBL" id="KIJ11706.1"/>
    </source>
</evidence>
<dbReference type="InterPro" id="IPR023170">
    <property type="entry name" value="HhH_base_excis_C"/>
</dbReference>
<gene>
    <name evidence="3" type="ORF">PAXINDRAFT_24890</name>
</gene>
<feature type="region of interest" description="Disordered" evidence="1">
    <location>
        <begin position="1"/>
        <end position="21"/>
    </location>
</feature>
<dbReference type="Gene3D" id="1.10.340.30">
    <property type="entry name" value="Hypothetical protein, domain 2"/>
    <property type="match status" value="1"/>
</dbReference>
<accession>A0A0C9TWP2</accession>
<reference evidence="3 4" key="1">
    <citation type="submission" date="2014-06" db="EMBL/GenBank/DDBJ databases">
        <authorList>
            <consortium name="DOE Joint Genome Institute"/>
            <person name="Kuo A."/>
            <person name="Kohler A."/>
            <person name="Nagy L.G."/>
            <person name="Floudas D."/>
            <person name="Copeland A."/>
            <person name="Barry K.W."/>
            <person name="Cichocki N."/>
            <person name="Veneault-Fourrey C."/>
            <person name="LaButti K."/>
            <person name="Lindquist E.A."/>
            <person name="Lipzen A."/>
            <person name="Lundell T."/>
            <person name="Morin E."/>
            <person name="Murat C."/>
            <person name="Sun H."/>
            <person name="Tunlid A."/>
            <person name="Henrissat B."/>
            <person name="Grigoriev I.V."/>
            <person name="Hibbett D.S."/>
            <person name="Martin F."/>
            <person name="Nordberg H.P."/>
            <person name="Cantor M.N."/>
            <person name="Hua S.X."/>
        </authorList>
    </citation>
    <scope>NUCLEOTIDE SEQUENCE [LARGE SCALE GENOMIC DNA]</scope>
    <source>
        <strain evidence="3 4">ATCC 200175</strain>
    </source>
</reference>
<name>A0A0C9TWP2_PAXIN</name>
<dbReference type="CDD" id="cd00056">
    <property type="entry name" value="ENDO3c"/>
    <property type="match status" value="1"/>
</dbReference>
<organism evidence="3 4">
    <name type="scientific">Paxillus involutus ATCC 200175</name>
    <dbReference type="NCBI Taxonomy" id="664439"/>
    <lineage>
        <taxon>Eukaryota</taxon>
        <taxon>Fungi</taxon>
        <taxon>Dikarya</taxon>
        <taxon>Basidiomycota</taxon>
        <taxon>Agaricomycotina</taxon>
        <taxon>Agaricomycetes</taxon>
        <taxon>Agaricomycetidae</taxon>
        <taxon>Boletales</taxon>
        <taxon>Paxilineae</taxon>
        <taxon>Paxillaceae</taxon>
        <taxon>Paxillus</taxon>
    </lineage>
</organism>
<dbReference type="SMART" id="SM00478">
    <property type="entry name" value="ENDO3c"/>
    <property type="match status" value="1"/>
</dbReference>
<protein>
    <recommendedName>
        <fullName evidence="2">HhH-GPD domain-containing protein</fullName>
    </recommendedName>
</protein>
<feature type="domain" description="HhH-GPD" evidence="2">
    <location>
        <begin position="77"/>
        <end position="240"/>
    </location>
</feature>
<evidence type="ECO:0000256" key="1">
    <source>
        <dbReference type="SAM" id="MobiDB-lite"/>
    </source>
</evidence>
<keyword evidence="4" id="KW-1185">Reference proteome</keyword>
<dbReference type="GO" id="GO:0000702">
    <property type="term" value="F:oxidized base lesion DNA N-glycosylase activity"/>
    <property type="evidence" value="ECO:0007669"/>
    <property type="project" value="UniProtKB-ARBA"/>
</dbReference>
<feature type="non-terminal residue" evidence="3">
    <location>
        <position position="1"/>
    </location>
</feature>
<dbReference type="PANTHER" id="PTHR47203">
    <property type="match status" value="1"/>
</dbReference>
<dbReference type="Proteomes" id="UP000053647">
    <property type="component" value="Unassembled WGS sequence"/>
</dbReference>
<dbReference type="AlphaFoldDB" id="A0A0C9TWP2"/>
<dbReference type="Pfam" id="PF00730">
    <property type="entry name" value="HhH-GPD"/>
    <property type="match status" value="1"/>
</dbReference>
<dbReference type="Gene3D" id="1.10.1670.10">
    <property type="entry name" value="Helix-hairpin-Helix base-excision DNA repair enzymes (C-terminal)"/>
    <property type="match status" value="1"/>
</dbReference>
<reference evidence="4" key="2">
    <citation type="submission" date="2015-01" db="EMBL/GenBank/DDBJ databases">
        <title>Evolutionary Origins and Diversification of the Mycorrhizal Mutualists.</title>
        <authorList>
            <consortium name="DOE Joint Genome Institute"/>
            <consortium name="Mycorrhizal Genomics Consortium"/>
            <person name="Kohler A."/>
            <person name="Kuo A."/>
            <person name="Nagy L.G."/>
            <person name="Floudas D."/>
            <person name="Copeland A."/>
            <person name="Barry K.W."/>
            <person name="Cichocki N."/>
            <person name="Veneault-Fourrey C."/>
            <person name="LaButti K."/>
            <person name="Lindquist E.A."/>
            <person name="Lipzen A."/>
            <person name="Lundell T."/>
            <person name="Morin E."/>
            <person name="Murat C."/>
            <person name="Riley R."/>
            <person name="Ohm R."/>
            <person name="Sun H."/>
            <person name="Tunlid A."/>
            <person name="Henrissat B."/>
            <person name="Grigoriev I.V."/>
            <person name="Hibbett D.S."/>
            <person name="Martin F."/>
        </authorList>
    </citation>
    <scope>NUCLEOTIDE SEQUENCE [LARGE SCALE GENOMIC DNA]</scope>
    <source>
        <strain evidence="4">ATCC 200175</strain>
    </source>
</reference>
<dbReference type="SUPFAM" id="SSF48150">
    <property type="entry name" value="DNA-glycosylase"/>
    <property type="match status" value="1"/>
</dbReference>
<evidence type="ECO:0000259" key="2">
    <source>
        <dbReference type="SMART" id="SM00478"/>
    </source>
</evidence>
<sequence>STHTSKKLKLLSDHSASSPFPDFCHPSTEDARAIHALLATHTPGGAPIHTAPSASSNSAMTCGHAPNVIDALIGTILSQNTSSANSSASKRALDNVFGLGEPGFEQMATADRQLIVDAIRSGGLANRKAKIIQEALVTVKKKHGRYDLQHLAAPGVTDEQAMQELVSYDGVGPKTAACVLSFCLGRQAFAVDTHVFRLAKLLGWVPKNADRVGAQAHLELKIPPELKYGLHVMMVRHGRTCRGCKKDGKGPCPLKSWMRER</sequence>
<proteinExistence type="predicted"/>
<dbReference type="OrthoDB" id="5607at2759"/>
<dbReference type="InterPro" id="IPR003265">
    <property type="entry name" value="HhH-GPD_domain"/>
</dbReference>
<evidence type="ECO:0000313" key="4">
    <source>
        <dbReference type="Proteomes" id="UP000053647"/>
    </source>
</evidence>
<dbReference type="InterPro" id="IPR011257">
    <property type="entry name" value="DNA_glycosylase"/>
</dbReference>
<dbReference type="PANTHER" id="PTHR47203:SF1">
    <property type="entry name" value="HYPOTHETICAL BASE EXCISION DNA REPAIR PROTEIN (EUROFUNG)"/>
    <property type="match status" value="1"/>
</dbReference>
<dbReference type="HOGENOM" id="CLU_012862_9_1_1"/>
<dbReference type="GO" id="GO:0006285">
    <property type="term" value="P:base-excision repair, AP site formation"/>
    <property type="evidence" value="ECO:0007669"/>
    <property type="project" value="UniProtKB-ARBA"/>
</dbReference>
<dbReference type="EMBL" id="KN819374">
    <property type="protein sequence ID" value="KIJ11706.1"/>
    <property type="molecule type" value="Genomic_DNA"/>
</dbReference>
<feature type="non-terminal residue" evidence="3">
    <location>
        <position position="261"/>
    </location>
</feature>